<accession>G3MIB9</accession>
<comment type="similarity">
    <text evidence="2 10">Belongs to the glycosyltransferase 31 family.</text>
</comment>
<evidence type="ECO:0000256" key="3">
    <source>
        <dbReference type="ARBA" id="ARBA00022676"/>
    </source>
</evidence>
<dbReference type="InterPro" id="IPR002659">
    <property type="entry name" value="Glyco_trans_31"/>
</dbReference>
<evidence type="ECO:0000256" key="4">
    <source>
        <dbReference type="ARBA" id="ARBA00022679"/>
    </source>
</evidence>
<protein>
    <recommendedName>
        <fullName evidence="10">Hexosyltransferase</fullName>
        <ecNumber evidence="10">2.4.1.-</ecNumber>
    </recommendedName>
</protein>
<dbReference type="EC" id="2.4.1.-" evidence="10"/>
<dbReference type="PANTHER" id="PTHR11214:SF376">
    <property type="entry name" value="HEXOSYLTRANSFERASE"/>
    <property type="match status" value="1"/>
</dbReference>
<keyword evidence="5 10" id="KW-0812">Transmembrane</keyword>
<organism evidence="12">
    <name type="scientific">Amblyomma maculatum</name>
    <name type="common">Gulf Coast tick</name>
    <dbReference type="NCBI Taxonomy" id="34609"/>
    <lineage>
        <taxon>Eukaryota</taxon>
        <taxon>Metazoa</taxon>
        <taxon>Ecdysozoa</taxon>
        <taxon>Arthropoda</taxon>
        <taxon>Chelicerata</taxon>
        <taxon>Arachnida</taxon>
        <taxon>Acari</taxon>
        <taxon>Parasitiformes</taxon>
        <taxon>Ixodida</taxon>
        <taxon>Ixodoidea</taxon>
        <taxon>Ixodidae</taxon>
        <taxon>Amblyomminae</taxon>
        <taxon>Amblyomma</taxon>
    </lineage>
</organism>
<feature type="region of interest" description="Disordered" evidence="11">
    <location>
        <begin position="92"/>
        <end position="112"/>
    </location>
</feature>
<evidence type="ECO:0000256" key="5">
    <source>
        <dbReference type="ARBA" id="ARBA00022692"/>
    </source>
</evidence>
<dbReference type="GO" id="GO:0016758">
    <property type="term" value="F:hexosyltransferase activity"/>
    <property type="evidence" value="ECO:0007669"/>
    <property type="project" value="InterPro"/>
</dbReference>
<comment type="subcellular location">
    <subcellularLocation>
        <location evidence="1 10">Golgi apparatus membrane</location>
        <topology evidence="1 10">Single-pass type II membrane protein</topology>
    </subcellularLocation>
</comment>
<evidence type="ECO:0000256" key="7">
    <source>
        <dbReference type="ARBA" id="ARBA00022989"/>
    </source>
</evidence>
<evidence type="ECO:0000256" key="10">
    <source>
        <dbReference type="RuleBase" id="RU363063"/>
    </source>
</evidence>
<dbReference type="Gene3D" id="3.90.550.50">
    <property type="match status" value="1"/>
</dbReference>
<dbReference type="GO" id="GO:0006493">
    <property type="term" value="P:protein O-linked glycosylation"/>
    <property type="evidence" value="ECO:0007669"/>
    <property type="project" value="TreeGrafter"/>
</dbReference>
<dbReference type="PANTHER" id="PTHR11214">
    <property type="entry name" value="BETA-1,3-N-ACETYLGLUCOSAMINYLTRANSFERASE"/>
    <property type="match status" value="1"/>
</dbReference>
<keyword evidence="9 10" id="KW-0472">Membrane</keyword>
<evidence type="ECO:0000256" key="9">
    <source>
        <dbReference type="ARBA" id="ARBA00023136"/>
    </source>
</evidence>
<evidence type="ECO:0000256" key="11">
    <source>
        <dbReference type="SAM" id="MobiDB-lite"/>
    </source>
</evidence>
<dbReference type="Pfam" id="PF01762">
    <property type="entry name" value="Galactosyl_T"/>
    <property type="match status" value="1"/>
</dbReference>
<evidence type="ECO:0000256" key="6">
    <source>
        <dbReference type="ARBA" id="ARBA00022968"/>
    </source>
</evidence>
<dbReference type="EMBL" id="JO841620">
    <property type="protein sequence ID" value="AEO33237.1"/>
    <property type="molecule type" value="mRNA"/>
</dbReference>
<evidence type="ECO:0000256" key="2">
    <source>
        <dbReference type="ARBA" id="ARBA00008661"/>
    </source>
</evidence>
<evidence type="ECO:0000313" key="12">
    <source>
        <dbReference type="EMBL" id="AEO33237.1"/>
    </source>
</evidence>
<feature type="non-terminal residue" evidence="12">
    <location>
        <position position="1"/>
    </location>
</feature>
<name>G3MIB9_AMBMU</name>
<keyword evidence="6 10" id="KW-0735">Signal-anchor</keyword>
<sequence>CKCLYPPHSSNFVLIQRLQAFSLRRCYLPKLAFHSVKVAASHISLLALRTTGDVFTRKIVRIAIGGICLFGILFTVTVIEYAFHASSSQRQDSSSQRNESFEDGNQTDRAEASRLDGALSCRREGLRVLYFVHTAPGNAAKRAVLRRTIGGRDIEAFINSALLFFVGEAQNVSERRAVEEEAKREGDIVVLNFTDTYRNLTLKFLNAARWVSDNCNLTDNTIIVKMDDDVLVNVFALSSYVSSRAMELNGIHCLLYAKVKPYRKKDSKWYVSKEQYSPDKYPAYCAGAAYMMRPSVLATLYEQATHVPVYWVDDVYVTGILASLARIDMVDITRYFSYAVPNGTETVKKWVLFVNVGSPNHIYHNVDLLWQSVLRANGSLGSNHRWRVRARHRKALPWLQDWIVSRNTSAEPCEIISR</sequence>
<keyword evidence="7 10" id="KW-1133">Transmembrane helix</keyword>
<dbReference type="GO" id="GO:0000139">
    <property type="term" value="C:Golgi membrane"/>
    <property type="evidence" value="ECO:0007669"/>
    <property type="project" value="UniProtKB-SubCell"/>
</dbReference>
<dbReference type="AlphaFoldDB" id="G3MIB9"/>
<keyword evidence="4" id="KW-0808">Transferase</keyword>
<reference evidence="12" key="1">
    <citation type="journal article" date="2011" name="PLoS ONE">
        <title>A deep insight into the sialotranscriptome of the gulf coast tick, Amblyomma maculatum.</title>
        <authorList>
            <person name="Karim S."/>
            <person name="Singh P."/>
            <person name="Ribeiro J.M."/>
        </authorList>
    </citation>
    <scope>NUCLEOTIDE SEQUENCE</scope>
    <source>
        <tissue evidence="12">Salivary gland</tissue>
    </source>
</reference>
<keyword evidence="8 10" id="KW-0333">Golgi apparatus</keyword>
<evidence type="ECO:0000256" key="1">
    <source>
        <dbReference type="ARBA" id="ARBA00004323"/>
    </source>
</evidence>
<feature type="transmembrane region" description="Helical" evidence="10">
    <location>
        <begin position="60"/>
        <end position="83"/>
    </location>
</feature>
<keyword evidence="3 10" id="KW-0328">Glycosyltransferase</keyword>
<proteinExistence type="evidence at transcript level"/>
<evidence type="ECO:0000256" key="8">
    <source>
        <dbReference type="ARBA" id="ARBA00023034"/>
    </source>
</evidence>